<keyword evidence="2" id="KW-0479">Metal-binding</keyword>
<feature type="domain" description="Helicase ATP-binding" evidence="14">
    <location>
        <begin position="101"/>
        <end position="276"/>
    </location>
</feature>
<protein>
    <recommendedName>
        <fullName evidence="11">ATP-dependent DNA helicase</fullName>
        <ecNumber evidence="11">5.6.2.4</ecNumber>
    </recommendedName>
</protein>
<evidence type="ECO:0000256" key="8">
    <source>
        <dbReference type="ARBA" id="ARBA00023235"/>
    </source>
</evidence>
<comment type="catalytic activity">
    <reaction evidence="9 11">
        <text>Couples ATP hydrolysis with the unwinding of duplex DNA by translocating in the 3'-5' direction.</text>
        <dbReference type="EC" id="5.6.2.4"/>
    </reaction>
</comment>
<dbReference type="GO" id="GO:0046872">
    <property type="term" value="F:metal ion binding"/>
    <property type="evidence" value="ECO:0007669"/>
    <property type="project" value="UniProtKB-KW"/>
</dbReference>
<evidence type="ECO:0000259" key="15">
    <source>
        <dbReference type="PROSITE" id="PS51194"/>
    </source>
</evidence>
<evidence type="ECO:0000256" key="2">
    <source>
        <dbReference type="ARBA" id="ARBA00022723"/>
    </source>
</evidence>
<dbReference type="InterPro" id="IPR032284">
    <property type="entry name" value="RecQ_Zn-bd"/>
</dbReference>
<keyword evidence="4 11" id="KW-0378">Hydrolase</keyword>
<dbReference type="PROSITE" id="PS51194">
    <property type="entry name" value="HELICASE_CTER"/>
    <property type="match status" value="1"/>
</dbReference>
<dbReference type="GO" id="GO:0016787">
    <property type="term" value="F:hydrolase activity"/>
    <property type="evidence" value="ECO:0007669"/>
    <property type="project" value="UniProtKB-KW"/>
</dbReference>
<name>A0A6J0BC57_NEOLC</name>
<evidence type="ECO:0000256" key="9">
    <source>
        <dbReference type="ARBA" id="ARBA00034617"/>
    </source>
</evidence>
<dbReference type="GO" id="GO:0005634">
    <property type="term" value="C:nucleus"/>
    <property type="evidence" value="ECO:0007669"/>
    <property type="project" value="UniProtKB-SubCell"/>
</dbReference>
<comment type="similarity">
    <text evidence="1 11">Belongs to the helicase family. RecQ subfamily.</text>
</comment>
<keyword evidence="7" id="KW-0238">DNA-binding</keyword>
<feature type="compositionally biased region" description="Basic and acidic residues" evidence="13">
    <location>
        <begin position="676"/>
        <end position="695"/>
    </location>
</feature>
<keyword evidence="16" id="KW-1185">Reference proteome</keyword>
<evidence type="ECO:0000256" key="7">
    <source>
        <dbReference type="ARBA" id="ARBA00023125"/>
    </source>
</evidence>
<dbReference type="Pfam" id="PF00270">
    <property type="entry name" value="DEAD"/>
    <property type="match status" value="1"/>
</dbReference>
<dbReference type="InterPro" id="IPR014001">
    <property type="entry name" value="Helicase_ATP-bd"/>
</dbReference>
<evidence type="ECO:0000256" key="1">
    <source>
        <dbReference type="ARBA" id="ARBA00005446"/>
    </source>
</evidence>
<dbReference type="Gene3D" id="1.10.10.10">
    <property type="entry name" value="Winged helix-like DNA-binding domain superfamily/Winged helix DNA-binding domain"/>
    <property type="match status" value="1"/>
</dbReference>
<proteinExistence type="inferred from homology"/>
<evidence type="ECO:0000259" key="14">
    <source>
        <dbReference type="PROSITE" id="PS51192"/>
    </source>
</evidence>
<feature type="coiled-coil region" evidence="12">
    <location>
        <begin position="28"/>
        <end position="55"/>
    </location>
</feature>
<dbReference type="KEGG" id="nlo:107218407"/>
<evidence type="ECO:0000313" key="16">
    <source>
        <dbReference type="Proteomes" id="UP000829291"/>
    </source>
</evidence>
<dbReference type="InParanoid" id="A0A6J0BC57"/>
<comment type="subcellular location">
    <subcellularLocation>
        <location evidence="11">Nucleus</location>
    </subcellularLocation>
</comment>
<feature type="compositionally biased region" description="Basic and acidic residues" evidence="13">
    <location>
        <begin position="627"/>
        <end position="641"/>
    </location>
</feature>
<dbReference type="OrthoDB" id="10261556at2759"/>
<dbReference type="EC" id="5.6.2.4" evidence="11"/>
<dbReference type="PROSITE" id="PS51192">
    <property type="entry name" value="HELICASE_ATP_BIND_1"/>
    <property type="match status" value="1"/>
</dbReference>
<feature type="compositionally biased region" description="Basic and acidic residues" evidence="13">
    <location>
        <begin position="713"/>
        <end position="726"/>
    </location>
</feature>
<dbReference type="InterPro" id="IPR011545">
    <property type="entry name" value="DEAD/DEAH_box_helicase_dom"/>
</dbReference>
<feature type="compositionally biased region" description="Polar residues" evidence="13">
    <location>
        <begin position="616"/>
        <end position="626"/>
    </location>
</feature>
<keyword evidence="11" id="KW-0539">Nucleus</keyword>
<evidence type="ECO:0000256" key="3">
    <source>
        <dbReference type="ARBA" id="ARBA00022741"/>
    </source>
</evidence>
<dbReference type="GO" id="GO:0005694">
    <property type="term" value="C:chromosome"/>
    <property type="evidence" value="ECO:0007669"/>
    <property type="project" value="TreeGrafter"/>
</dbReference>
<dbReference type="SUPFAM" id="SSF52540">
    <property type="entry name" value="P-loop containing nucleoside triphosphate hydrolases"/>
    <property type="match status" value="1"/>
</dbReference>
<evidence type="ECO:0000256" key="4">
    <source>
        <dbReference type="ARBA" id="ARBA00022801"/>
    </source>
</evidence>
<keyword evidence="8" id="KW-0413">Isomerase</keyword>
<dbReference type="GeneID" id="107218407"/>
<dbReference type="RefSeq" id="XP_015511752.2">
    <property type="nucleotide sequence ID" value="XM_015656266.2"/>
</dbReference>
<dbReference type="GO" id="GO:0003677">
    <property type="term" value="F:DNA binding"/>
    <property type="evidence" value="ECO:0007669"/>
    <property type="project" value="UniProtKB-KW"/>
</dbReference>
<dbReference type="Gene3D" id="3.40.50.300">
    <property type="entry name" value="P-loop containing nucleotide triphosphate hydrolases"/>
    <property type="match status" value="2"/>
</dbReference>
<dbReference type="PANTHER" id="PTHR13710">
    <property type="entry name" value="DNA HELICASE RECQ FAMILY MEMBER"/>
    <property type="match status" value="1"/>
</dbReference>
<dbReference type="SMART" id="SM00490">
    <property type="entry name" value="HELICc"/>
    <property type="match status" value="1"/>
</dbReference>
<feature type="region of interest" description="Disordered" evidence="13">
    <location>
        <begin position="607"/>
        <end position="740"/>
    </location>
</feature>
<evidence type="ECO:0000256" key="13">
    <source>
        <dbReference type="SAM" id="MobiDB-lite"/>
    </source>
</evidence>
<dbReference type="Pfam" id="PF00271">
    <property type="entry name" value="Helicase_C"/>
    <property type="match status" value="1"/>
</dbReference>
<dbReference type="GO" id="GO:0000724">
    <property type="term" value="P:double-strand break repair via homologous recombination"/>
    <property type="evidence" value="ECO:0007669"/>
    <property type="project" value="TreeGrafter"/>
</dbReference>
<feature type="compositionally biased region" description="Basic and acidic residues" evidence="13">
    <location>
        <begin position="657"/>
        <end position="669"/>
    </location>
</feature>
<dbReference type="Pfam" id="PF16124">
    <property type="entry name" value="RecQ_Zn_bind"/>
    <property type="match status" value="1"/>
</dbReference>
<sequence>MPDDKPVINVDDYQVTEEEEIAAIDYELRQIDVELQKLNDRRKVLVKRKEKLRDDALLKKSISLSNRNWDRENFPWYAKLMEKLNNVFKIKNLRKLQLPTMNAIMSKEDVMLIMPTGGGKSLCYQLPAVISNGITVVVSPLVSLMEDQLHGLRKVNVKAMMLSSTASKEDVKEIMNSMTDAKSALRLIYITPEYMAKSKRFMAKLQKAYTMNRFDRIAIDEVHCCSQWGHDFRPDYKFLGVLKSMFPDVPILGLTATAPAKIIVDVQKMLDIEGCLVLRASFNRPNLYYEVRCKPALKEECMSMLEDLLKNRFSNKTGIIYTTTIKDAEELTTDLRSRGLRVGCYHAMLEASFRTKVHAKWLSGEYQAVIATIAFGLGIDKPDVRFVIHHCISKSMENFYQESGRAGRDGQKAECIVLYRLADVFKLSGMVFKDRVGLENLYRVIAFCLDQNTCRRSLIATHFEEVWTSSDCAKMCDNCRLPREKKEIDIGSCCRALYEIMTKAVQSDTRLTALKLIDSWFGKGAVSLRVPSVSIPKHSREVAENIVAHLLIEGYLQEDFHFTAYSTISYLKRGPKSGAALNKSHQIMFRVKGNLIQSTCDSLVEKYQESTDSRKQSQTASPSKPESNSKYKPREDADASSKRQKNGGKLSDSNSKSVEKKSDTKDKHNSSKNKHNSKDPEHSGSNKIGLDDKRSSCNTKKNNHTKHKSSNTENKHSVSEKTRSDNIQDVTVASERVSEKRKVYVIDSSDEEDCSKKQKTS</sequence>
<dbReference type="Proteomes" id="UP000829291">
    <property type="component" value="Chromosome 2"/>
</dbReference>
<dbReference type="GO" id="GO:0043138">
    <property type="term" value="F:3'-5' DNA helicase activity"/>
    <property type="evidence" value="ECO:0007669"/>
    <property type="project" value="UniProtKB-EC"/>
</dbReference>
<dbReference type="CDD" id="cd18794">
    <property type="entry name" value="SF2_C_RecQ"/>
    <property type="match status" value="1"/>
</dbReference>
<dbReference type="CDD" id="cd18015">
    <property type="entry name" value="DEXHc_RecQ1"/>
    <property type="match status" value="1"/>
</dbReference>
<reference evidence="17" key="1">
    <citation type="submission" date="2025-08" db="UniProtKB">
        <authorList>
            <consortium name="RefSeq"/>
        </authorList>
    </citation>
    <scope>IDENTIFICATION</scope>
    <source>
        <tissue evidence="17">Thorax and Abdomen</tissue>
    </source>
</reference>
<gene>
    <name evidence="17" type="primary">LOC107218407</name>
</gene>
<keyword evidence="6 11" id="KW-0067">ATP-binding</keyword>
<dbReference type="InterPro" id="IPR027417">
    <property type="entry name" value="P-loop_NTPase"/>
</dbReference>
<dbReference type="SMART" id="SM00487">
    <property type="entry name" value="DEXDc"/>
    <property type="match status" value="1"/>
</dbReference>
<comment type="catalytic activity">
    <reaction evidence="10 11">
        <text>ATP + H2O = ADP + phosphate + H(+)</text>
        <dbReference type="Rhea" id="RHEA:13065"/>
        <dbReference type="ChEBI" id="CHEBI:15377"/>
        <dbReference type="ChEBI" id="CHEBI:15378"/>
        <dbReference type="ChEBI" id="CHEBI:30616"/>
        <dbReference type="ChEBI" id="CHEBI:43474"/>
        <dbReference type="ChEBI" id="CHEBI:456216"/>
    </reaction>
</comment>
<dbReference type="GO" id="GO:0005737">
    <property type="term" value="C:cytoplasm"/>
    <property type="evidence" value="ECO:0007669"/>
    <property type="project" value="TreeGrafter"/>
</dbReference>
<evidence type="ECO:0000256" key="10">
    <source>
        <dbReference type="ARBA" id="ARBA00049360"/>
    </source>
</evidence>
<dbReference type="InterPro" id="IPR001650">
    <property type="entry name" value="Helicase_C-like"/>
</dbReference>
<dbReference type="NCBIfam" id="TIGR00614">
    <property type="entry name" value="recQ_fam"/>
    <property type="match status" value="1"/>
</dbReference>
<evidence type="ECO:0000256" key="12">
    <source>
        <dbReference type="SAM" id="Coils"/>
    </source>
</evidence>
<evidence type="ECO:0000256" key="6">
    <source>
        <dbReference type="ARBA" id="ARBA00022840"/>
    </source>
</evidence>
<dbReference type="InterPro" id="IPR036388">
    <property type="entry name" value="WH-like_DNA-bd_sf"/>
</dbReference>
<keyword evidence="3 11" id="KW-0547">Nucleotide-binding</keyword>
<dbReference type="GO" id="GO:0005524">
    <property type="term" value="F:ATP binding"/>
    <property type="evidence" value="ECO:0007669"/>
    <property type="project" value="UniProtKB-KW"/>
</dbReference>
<dbReference type="InterPro" id="IPR004589">
    <property type="entry name" value="DNA_helicase_ATP-dep_RecQ"/>
</dbReference>
<evidence type="ECO:0000256" key="5">
    <source>
        <dbReference type="ARBA" id="ARBA00022806"/>
    </source>
</evidence>
<accession>A0A6J0BC57</accession>
<keyword evidence="12" id="KW-0175">Coiled coil</keyword>
<feature type="domain" description="Helicase C-terminal" evidence="15">
    <location>
        <begin position="304"/>
        <end position="449"/>
    </location>
</feature>
<dbReference type="PANTHER" id="PTHR13710:SF105">
    <property type="entry name" value="ATP-DEPENDENT DNA HELICASE Q1"/>
    <property type="match status" value="1"/>
</dbReference>
<keyword evidence="5 11" id="KW-0347">Helicase</keyword>
<dbReference type="GO" id="GO:0009378">
    <property type="term" value="F:four-way junction helicase activity"/>
    <property type="evidence" value="ECO:0007669"/>
    <property type="project" value="TreeGrafter"/>
</dbReference>
<dbReference type="AlphaFoldDB" id="A0A6J0BC57"/>
<evidence type="ECO:0000313" key="17">
    <source>
        <dbReference type="RefSeq" id="XP_015511752.2"/>
    </source>
</evidence>
<organism evidence="17">
    <name type="scientific">Neodiprion lecontei</name>
    <name type="common">Redheaded pine sawfly</name>
    <dbReference type="NCBI Taxonomy" id="441921"/>
    <lineage>
        <taxon>Eukaryota</taxon>
        <taxon>Metazoa</taxon>
        <taxon>Ecdysozoa</taxon>
        <taxon>Arthropoda</taxon>
        <taxon>Hexapoda</taxon>
        <taxon>Insecta</taxon>
        <taxon>Pterygota</taxon>
        <taxon>Neoptera</taxon>
        <taxon>Endopterygota</taxon>
        <taxon>Hymenoptera</taxon>
        <taxon>Tenthredinoidea</taxon>
        <taxon>Diprionidae</taxon>
        <taxon>Diprioninae</taxon>
        <taxon>Neodiprion</taxon>
    </lineage>
</organism>
<evidence type="ECO:0000256" key="11">
    <source>
        <dbReference type="RuleBase" id="RU364117"/>
    </source>
</evidence>